<keyword evidence="15" id="KW-1133">Transmembrane helix</keyword>
<evidence type="ECO:0000256" key="8">
    <source>
        <dbReference type="ARBA" id="ARBA00022848"/>
    </source>
</evidence>
<evidence type="ECO:0000256" key="6">
    <source>
        <dbReference type="ARBA" id="ARBA00022723"/>
    </source>
</evidence>
<dbReference type="EMBL" id="VTPC01007678">
    <property type="protein sequence ID" value="KAF2893763.1"/>
    <property type="molecule type" value="Genomic_DNA"/>
</dbReference>
<dbReference type="GO" id="GO:0005789">
    <property type="term" value="C:endoplasmic reticulum membrane"/>
    <property type="evidence" value="ECO:0007669"/>
    <property type="project" value="UniProtKB-SubCell"/>
</dbReference>
<evidence type="ECO:0000256" key="13">
    <source>
        <dbReference type="PIRSR" id="PIRSR602401-1"/>
    </source>
</evidence>
<comment type="caution">
    <text evidence="16">The sequence shown here is derived from an EMBL/GenBank/DDBJ whole genome shotgun (WGS) entry which is preliminary data.</text>
</comment>
<evidence type="ECO:0000256" key="14">
    <source>
        <dbReference type="RuleBase" id="RU000461"/>
    </source>
</evidence>
<proteinExistence type="inferred from homology"/>
<dbReference type="Proteomes" id="UP000801492">
    <property type="component" value="Unassembled WGS sequence"/>
</dbReference>
<evidence type="ECO:0000256" key="15">
    <source>
        <dbReference type="SAM" id="Phobius"/>
    </source>
</evidence>
<dbReference type="PROSITE" id="PS00086">
    <property type="entry name" value="CYTOCHROME_P450"/>
    <property type="match status" value="1"/>
</dbReference>
<keyword evidence="6 13" id="KW-0479">Metal-binding</keyword>
<evidence type="ECO:0000256" key="11">
    <source>
        <dbReference type="ARBA" id="ARBA00023033"/>
    </source>
</evidence>
<keyword evidence="17" id="KW-1185">Reference proteome</keyword>
<evidence type="ECO:0000256" key="3">
    <source>
        <dbReference type="ARBA" id="ARBA00004406"/>
    </source>
</evidence>
<dbReference type="GO" id="GO:0005506">
    <property type="term" value="F:iron ion binding"/>
    <property type="evidence" value="ECO:0007669"/>
    <property type="project" value="InterPro"/>
</dbReference>
<dbReference type="FunFam" id="1.10.630.10:FF:000042">
    <property type="entry name" value="Cytochrome P450"/>
    <property type="match status" value="1"/>
</dbReference>
<dbReference type="OrthoDB" id="2789670at2759"/>
<keyword evidence="7" id="KW-0256">Endoplasmic reticulum</keyword>
<dbReference type="PANTHER" id="PTHR24292">
    <property type="entry name" value="CYTOCHROME P450"/>
    <property type="match status" value="1"/>
</dbReference>
<dbReference type="InterPro" id="IPR002401">
    <property type="entry name" value="Cyt_P450_E_grp-I"/>
</dbReference>
<evidence type="ECO:0000256" key="1">
    <source>
        <dbReference type="ARBA" id="ARBA00001971"/>
    </source>
</evidence>
<evidence type="ECO:0008006" key="18">
    <source>
        <dbReference type="Google" id="ProtNLM"/>
    </source>
</evidence>
<feature type="non-terminal residue" evidence="16">
    <location>
        <position position="500"/>
    </location>
</feature>
<comment type="cofactor">
    <cofactor evidence="1 13">
        <name>heme</name>
        <dbReference type="ChEBI" id="CHEBI:30413"/>
    </cofactor>
</comment>
<dbReference type="PRINTS" id="PR00385">
    <property type="entry name" value="P450"/>
</dbReference>
<name>A0A8K0CZM0_IGNLU</name>
<evidence type="ECO:0000313" key="16">
    <source>
        <dbReference type="EMBL" id="KAF2893763.1"/>
    </source>
</evidence>
<comment type="subcellular location">
    <subcellularLocation>
        <location evidence="3">Endoplasmic reticulum membrane</location>
        <topology evidence="3">Peripheral membrane protein</topology>
    </subcellularLocation>
    <subcellularLocation>
        <location evidence="2">Microsome membrane</location>
        <topology evidence="2">Peripheral membrane protein</topology>
    </subcellularLocation>
</comment>
<feature type="binding site" description="axial binding residue" evidence="13">
    <location>
        <position position="444"/>
    </location>
    <ligand>
        <name>heme</name>
        <dbReference type="ChEBI" id="CHEBI:30413"/>
    </ligand>
    <ligandPart>
        <name>Fe</name>
        <dbReference type="ChEBI" id="CHEBI:18248"/>
    </ligandPart>
</feature>
<dbReference type="GO" id="GO:0020037">
    <property type="term" value="F:heme binding"/>
    <property type="evidence" value="ECO:0007669"/>
    <property type="project" value="InterPro"/>
</dbReference>
<reference evidence="16" key="1">
    <citation type="submission" date="2019-08" db="EMBL/GenBank/DDBJ databases">
        <title>The genome of the North American firefly Photinus pyralis.</title>
        <authorList>
            <consortium name="Photinus pyralis genome working group"/>
            <person name="Fallon T.R."/>
            <person name="Sander Lower S.E."/>
            <person name="Weng J.-K."/>
        </authorList>
    </citation>
    <scope>NUCLEOTIDE SEQUENCE</scope>
    <source>
        <strain evidence="16">TRF0915ILg1</strain>
        <tissue evidence="16">Whole body</tissue>
    </source>
</reference>
<evidence type="ECO:0000256" key="9">
    <source>
        <dbReference type="ARBA" id="ARBA00023002"/>
    </source>
</evidence>
<keyword evidence="8" id="KW-0492">Microsome</keyword>
<keyword evidence="9 14" id="KW-0560">Oxidoreductase</keyword>
<keyword evidence="15" id="KW-0812">Transmembrane</keyword>
<dbReference type="GO" id="GO:0016705">
    <property type="term" value="F:oxidoreductase activity, acting on paired donors, with incorporation or reduction of molecular oxygen"/>
    <property type="evidence" value="ECO:0007669"/>
    <property type="project" value="InterPro"/>
</dbReference>
<dbReference type="InterPro" id="IPR001128">
    <property type="entry name" value="Cyt_P450"/>
</dbReference>
<dbReference type="Pfam" id="PF00067">
    <property type="entry name" value="p450"/>
    <property type="match status" value="1"/>
</dbReference>
<evidence type="ECO:0000256" key="4">
    <source>
        <dbReference type="ARBA" id="ARBA00010617"/>
    </source>
</evidence>
<organism evidence="16 17">
    <name type="scientific">Ignelater luminosus</name>
    <name type="common">Cucubano</name>
    <name type="synonym">Pyrophorus luminosus</name>
    <dbReference type="NCBI Taxonomy" id="2038154"/>
    <lineage>
        <taxon>Eukaryota</taxon>
        <taxon>Metazoa</taxon>
        <taxon>Ecdysozoa</taxon>
        <taxon>Arthropoda</taxon>
        <taxon>Hexapoda</taxon>
        <taxon>Insecta</taxon>
        <taxon>Pterygota</taxon>
        <taxon>Neoptera</taxon>
        <taxon>Endopterygota</taxon>
        <taxon>Coleoptera</taxon>
        <taxon>Polyphaga</taxon>
        <taxon>Elateriformia</taxon>
        <taxon>Elateroidea</taxon>
        <taxon>Elateridae</taxon>
        <taxon>Agrypninae</taxon>
        <taxon>Pyrophorini</taxon>
        <taxon>Ignelater</taxon>
    </lineage>
</organism>
<feature type="transmembrane region" description="Helical" evidence="15">
    <location>
        <begin position="6"/>
        <end position="26"/>
    </location>
</feature>
<evidence type="ECO:0000256" key="7">
    <source>
        <dbReference type="ARBA" id="ARBA00022824"/>
    </source>
</evidence>
<dbReference type="Gene3D" id="1.10.630.10">
    <property type="entry name" value="Cytochrome P450"/>
    <property type="match status" value="1"/>
</dbReference>
<dbReference type="PRINTS" id="PR00463">
    <property type="entry name" value="EP450I"/>
</dbReference>
<keyword evidence="12 15" id="KW-0472">Membrane</keyword>
<evidence type="ECO:0000313" key="17">
    <source>
        <dbReference type="Proteomes" id="UP000801492"/>
    </source>
</evidence>
<protein>
    <recommendedName>
        <fullName evidence="18">Cytochrome P450</fullName>
    </recommendedName>
</protein>
<dbReference type="CDD" id="cd11056">
    <property type="entry name" value="CYP6-like"/>
    <property type="match status" value="1"/>
</dbReference>
<keyword evidence="5 13" id="KW-0349">Heme</keyword>
<dbReference type="AlphaFoldDB" id="A0A8K0CZM0"/>
<evidence type="ECO:0000256" key="12">
    <source>
        <dbReference type="ARBA" id="ARBA00023136"/>
    </source>
</evidence>
<gene>
    <name evidence="16" type="ORF">ILUMI_12408</name>
</gene>
<dbReference type="InterPro" id="IPR036396">
    <property type="entry name" value="Cyt_P450_sf"/>
</dbReference>
<dbReference type="InterPro" id="IPR017972">
    <property type="entry name" value="Cyt_P450_CS"/>
</dbReference>
<dbReference type="InterPro" id="IPR050476">
    <property type="entry name" value="Insect_CytP450_Detox"/>
</dbReference>
<keyword evidence="10 13" id="KW-0408">Iron</keyword>
<evidence type="ECO:0000256" key="5">
    <source>
        <dbReference type="ARBA" id="ARBA00022617"/>
    </source>
</evidence>
<comment type="similarity">
    <text evidence="4 14">Belongs to the cytochrome P450 family.</text>
</comment>
<evidence type="ECO:0000256" key="2">
    <source>
        <dbReference type="ARBA" id="ARBA00004174"/>
    </source>
</evidence>
<accession>A0A8K0CZM0</accession>
<dbReference type="GO" id="GO:0004497">
    <property type="term" value="F:monooxygenase activity"/>
    <property type="evidence" value="ECO:0007669"/>
    <property type="project" value="UniProtKB-KW"/>
</dbReference>
<evidence type="ECO:0000256" key="10">
    <source>
        <dbReference type="ARBA" id="ARBA00023004"/>
    </source>
</evidence>
<sequence length="500" mass="58090">NNFAMYLTTELAILVIAVGLILYKLLTRNFDYWKKRNVPYVKPIPFFGNFYEIITFRTSIGHFLAKLYNKFESPYFGIFILHKPFLVIKSPEVIKAILVKDFNHFCNRTILSDERCDSLMSKVLFIVDNPEWKIIRSKMTPVFTSGKMKGMVQLINDVSLEMNAYLEKHTSKSFIEAKEVCTKYSTDVIATYAFGIHACSFQNENSEFRAVGRKVLEFEWETALRQIIYFMAPELAKLFRIKFLKPGISEFFRDVFWKTIKLREETNNQRNDLIDILIQMKRQPGNNLDFTGDRVVAQACMFFFAGFETTSATMAFTLYELCLSKEIQNKARLEVKEILAKHGGFTYEALQNMNYLEMIMCETLRKYPVLPFLDRICVKDYKLPNSDLIIEKGTPVYIPMFGIHHDSKIYLEPDKYDPERFSKENRKNLPSFSYIPFGEGPRNCIGERFGVLVGKLGLARILSEYELETSLDTPVPLKFETKTFLLASKVGLPIKFKKIA</sequence>
<dbReference type="SUPFAM" id="SSF48264">
    <property type="entry name" value="Cytochrome P450"/>
    <property type="match status" value="1"/>
</dbReference>
<dbReference type="PANTHER" id="PTHR24292:SF45">
    <property type="entry name" value="CYTOCHROME P450 6G1-RELATED"/>
    <property type="match status" value="1"/>
</dbReference>
<keyword evidence="11 14" id="KW-0503">Monooxygenase</keyword>